<proteinExistence type="predicted"/>
<dbReference type="AlphaFoldDB" id="F4Q2X3"/>
<dbReference type="Pfam" id="PF00620">
    <property type="entry name" value="RhoGAP"/>
    <property type="match status" value="1"/>
</dbReference>
<keyword evidence="4" id="KW-1185">Reference proteome</keyword>
<evidence type="ECO:0000259" key="2">
    <source>
        <dbReference type="PROSITE" id="PS50238"/>
    </source>
</evidence>
<evidence type="ECO:0000313" key="4">
    <source>
        <dbReference type="Proteomes" id="UP000007797"/>
    </source>
</evidence>
<organism evidence="3 4">
    <name type="scientific">Cavenderia fasciculata</name>
    <name type="common">Slime mold</name>
    <name type="synonym">Dictyostelium fasciculatum</name>
    <dbReference type="NCBI Taxonomy" id="261658"/>
    <lineage>
        <taxon>Eukaryota</taxon>
        <taxon>Amoebozoa</taxon>
        <taxon>Evosea</taxon>
        <taxon>Eumycetozoa</taxon>
        <taxon>Dictyostelia</taxon>
        <taxon>Acytosteliales</taxon>
        <taxon>Cavenderiaceae</taxon>
        <taxon>Cavenderia</taxon>
    </lineage>
</organism>
<dbReference type="InterPro" id="IPR051025">
    <property type="entry name" value="RhoGAP"/>
</dbReference>
<dbReference type="Proteomes" id="UP000007797">
    <property type="component" value="Unassembled WGS sequence"/>
</dbReference>
<dbReference type="PANTHER" id="PTHR15228:SF25">
    <property type="entry name" value="F-BAR DOMAIN-CONTAINING PROTEIN"/>
    <property type="match status" value="1"/>
</dbReference>
<dbReference type="SMART" id="SM00324">
    <property type="entry name" value="RhoGAP"/>
    <property type="match status" value="1"/>
</dbReference>
<dbReference type="SUPFAM" id="SSF48350">
    <property type="entry name" value="GTPase activation domain, GAP"/>
    <property type="match status" value="1"/>
</dbReference>
<dbReference type="PANTHER" id="PTHR15228">
    <property type="entry name" value="SPERMATHECAL PHYSIOLOGY VARIANT"/>
    <property type="match status" value="1"/>
</dbReference>
<protein>
    <submittedName>
        <fullName evidence="3">RhoGAP domain-containing protein</fullName>
    </submittedName>
</protein>
<dbReference type="GO" id="GO:0007165">
    <property type="term" value="P:signal transduction"/>
    <property type="evidence" value="ECO:0007669"/>
    <property type="project" value="InterPro"/>
</dbReference>
<dbReference type="EMBL" id="GL883021">
    <property type="protein sequence ID" value="EGG17537.1"/>
    <property type="molecule type" value="Genomic_DNA"/>
</dbReference>
<dbReference type="Gene3D" id="1.10.555.10">
    <property type="entry name" value="Rho GTPase activation protein"/>
    <property type="match status" value="1"/>
</dbReference>
<dbReference type="GeneID" id="14868742"/>
<dbReference type="PROSITE" id="PS50238">
    <property type="entry name" value="RHOGAP"/>
    <property type="match status" value="1"/>
</dbReference>
<reference evidence="4" key="1">
    <citation type="journal article" date="2011" name="Genome Res.">
        <title>Phylogeny-wide analysis of social amoeba genomes highlights ancient origins for complex intercellular communication.</title>
        <authorList>
            <person name="Heidel A.J."/>
            <person name="Lawal H.M."/>
            <person name="Felder M."/>
            <person name="Schilde C."/>
            <person name="Helps N.R."/>
            <person name="Tunggal B."/>
            <person name="Rivero F."/>
            <person name="John U."/>
            <person name="Schleicher M."/>
            <person name="Eichinger L."/>
            <person name="Platzer M."/>
            <person name="Noegel A.A."/>
            <person name="Schaap P."/>
            <person name="Gloeckner G."/>
        </authorList>
    </citation>
    <scope>NUCLEOTIDE SEQUENCE [LARGE SCALE GENOMIC DNA]</scope>
    <source>
        <strain evidence="4">SH3</strain>
    </source>
</reference>
<evidence type="ECO:0000313" key="3">
    <source>
        <dbReference type="EMBL" id="EGG17537.1"/>
    </source>
</evidence>
<sequence>MSNNTNLNNSGNNINNNEAGVYRKASDNMSKGTNSMFDGIKSAVTIEDPDAPQQLQEENEAGVIDHLTNNSNKPKTVVDGAMKGVLSVGRNLFNGVTGIVVQPYRGAKKDGVAGFAKGLVKGVSGAVLLPVVGVCEFVSMTAQGIVNTPLTIIDAMKNAPKDEVQVQVTVVEKPIFFGLSLTESMERAKEKNVPHIISICIAYLSKMTNVEGIFRISGSKTEIDKLQLAFDKGEITSIDSLTNNPSIRIYVHEVACIFKSYFRYQPESIVPPQQINEFMNLQAKTNVDPVEKVAKLKQIVLSIPEPNYSALYHIMELLTKISKNSKETLMTPSNLSIIFGPPLLRPESLADLQQVANCNTVIFHLISFFDQIFTKKPTDHFV</sequence>
<dbReference type="InterPro" id="IPR008936">
    <property type="entry name" value="Rho_GTPase_activation_prot"/>
</dbReference>
<evidence type="ECO:0000256" key="1">
    <source>
        <dbReference type="ARBA" id="ARBA00022468"/>
    </source>
</evidence>
<dbReference type="InterPro" id="IPR000198">
    <property type="entry name" value="RhoGAP_dom"/>
</dbReference>
<dbReference type="RefSeq" id="XP_004356021.1">
    <property type="nucleotide sequence ID" value="XM_004355968.1"/>
</dbReference>
<dbReference type="KEGG" id="dfa:DFA_08533"/>
<dbReference type="CDD" id="cd00159">
    <property type="entry name" value="RhoGAP"/>
    <property type="match status" value="1"/>
</dbReference>
<dbReference type="OMA" id="ACIFKSY"/>
<dbReference type="OrthoDB" id="79452at2759"/>
<accession>F4Q2X3</accession>
<keyword evidence="1" id="KW-0343">GTPase activation</keyword>
<feature type="domain" description="Rho-GAP" evidence="2">
    <location>
        <begin position="179"/>
        <end position="373"/>
    </location>
</feature>
<name>F4Q2X3_CACFS</name>
<gene>
    <name evidence="3" type="primary">gacC</name>
    <name evidence="3" type="ORF">DFA_08533</name>
</gene>
<dbReference type="STRING" id="1054147.F4Q2X3"/>
<dbReference type="GO" id="GO:0005096">
    <property type="term" value="F:GTPase activator activity"/>
    <property type="evidence" value="ECO:0007669"/>
    <property type="project" value="UniProtKB-KW"/>
</dbReference>